<name>A0A917ABR1_9RHOB</name>
<protein>
    <submittedName>
        <fullName evidence="1">Uncharacterized protein</fullName>
    </submittedName>
</protein>
<sequence length="50" mass="5386">MDKIAKPSPEELRRAQAALNALNQAYDYFTSDAPAPAQGGTAYLPYTRAA</sequence>
<dbReference type="Proteomes" id="UP000612855">
    <property type="component" value="Unassembled WGS sequence"/>
</dbReference>
<keyword evidence="2" id="KW-1185">Reference proteome</keyword>
<dbReference type="AlphaFoldDB" id="A0A917ABR1"/>
<comment type="caution">
    <text evidence="1">The sequence shown here is derived from an EMBL/GenBank/DDBJ whole genome shotgun (WGS) entry which is preliminary data.</text>
</comment>
<evidence type="ECO:0000313" key="1">
    <source>
        <dbReference type="EMBL" id="GGE40249.1"/>
    </source>
</evidence>
<accession>A0A917ABR1</accession>
<organism evidence="1 2">
    <name type="scientific">Primorskyibacter flagellatus</name>
    <dbReference type="NCBI Taxonomy" id="1387277"/>
    <lineage>
        <taxon>Bacteria</taxon>
        <taxon>Pseudomonadati</taxon>
        <taxon>Pseudomonadota</taxon>
        <taxon>Alphaproteobacteria</taxon>
        <taxon>Rhodobacterales</taxon>
        <taxon>Roseobacteraceae</taxon>
        <taxon>Primorskyibacter</taxon>
    </lineage>
</organism>
<proteinExistence type="predicted"/>
<evidence type="ECO:0000313" key="2">
    <source>
        <dbReference type="Proteomes" id="UP000612855"/>
    </source>
</evidence>
<dbReference type="RefSeq" id="WP_188478628.1">
    <property type="nucleotide sequence ID" value="NZ_BMFJ01000002.1"/>
</dbReference>
<gene>
    <name evidence="1" type="ORF">GCM10011360_29870</name>
</gene>
<reference evidence="2" key="1">
    <citation type="journal article" date="2019" name="Int. J. Syst. Evol. Microbiol.">
        <title>The Global Catalogue of Microorganisms (GCM) 10K type strain sequencing project: providing services to taxonomists for standard genome sequencing and annotation.</title>
        <authorList>
            <consortium name="The Broad Institute Genomics Platform"/>
            <consortium name="The Broad Institute Genome Sequencing Center for Infectious Disease"/>
            <person name="Wu L."/>
            <person name="Ma J."/>
        </authorList>
    </citation>
    <scope>NUCLEOTIDE SEQUENCE [LARGE SCALE GENOMIC DNA]</scope>
    <source>
        <strain evidence="2">CGMCC 1.12664</strain>
    </source>
</reference>
<dbReference type="EMBL" id="BMFJ01000002">
    <property type="protein sequence ID" value="GGE40249.1"/>
    <property type="molecule type" value="Genomic_DNA"/>
</dbReference>